<comment type="caution">
    <text evidence="1">The sequence shown here is derived from an EMBL/GenBank/DDBJ whole genome shotgun (WGS) entry which is preliminary data.</text>
</comment>
<sequence>MGEVVLSSEEAMEMELEAEKNETKKDGSSEVVRWGRFLPRVVLRVLLVYGFWVNDKRKRVEVESGQISGNLCYLFAYIFVSSNRENLPKVKSSKLSDGKDKGVSEGRAATFSLQAYCRGWSSPRCSEYSFWLWSNHWCASCQPYGCGLAVLAFTGSTETGQSVLKLAAKSNLKPVTLELGGKSPFIICEDADIDHAVELAHFAFFFNQGQCCWAGSHTYVHEPVYDEFVEKSKARAIKRINGDPFKKGIEQGIFIRCVLLKVLRYIRSGIESNATLECGGDRFGTRGYFVQPTIFSNVQDNMLIAQNEIFGPVQSILKLRSENFHNVMELKSESHELDDLCFSSALQKQYDGLCGYGSNCCFNHRAYAAEGAKHREELPEIVGQPNYGLQFSPSKTAEHGMLYFYTHRLDYKAAGDSFDLYYGLFMYNVNAMEQLEVGFGFWIIEEAASWLSAWCSLEATVRKCRDIP</sequence>
<name>A0ACC0X676_9ROSI</name>
<keyword evidence="2" id="KW-1185">Reference proteome</keyword>
<evidence type="ECO:0000313" key="1">
    <source>
        <dbReference type="EMBL" id="KAJ0010332.1"/>
    </source>
</evidence>
<protein>
    <submittedName>
        <fullName evidence="1">Uncharacterized protein</fullName>
    </submittedName>
</protein>
<dbReference type="EMBL" id="CM047749">
    <property type="protein sequence ID" value="KAJ0010332.1"/>
    <property type="molecule type" value="Genomic_DNA"/>
</dbReference>
<evidence type="ECO:0000313" key="2">
    <source>
        <dbReference type="Proteomes" id="UP001163603"/>
    </source>
</evidence>
<dbReference type="Proteomes" id="UP001163603">
    <property type="component" value="Chromosome 14"/>
</dbReference>
<reference evidence="2" key="1">
    <citation type="journal article" date="2023" name="G3 (Bethesda)">
        <title>Genome assembly and association tests identify interacting loci associated with vigor, precocity, and sex in interspecific pistachio rootstocks.</title>
        <authorList>
            <person name="Palmer W."/>
            <person name="Jacygrad E."/>
            <person name="Sagayaradj S."/>
            <person name="Cavanaugh K."/>
            <person name="Han R."/>
            <person name="Bertier L."/>
            <person name="Beede B."/>
            <person name="Kafkas S."/>
            <person name="Golino D."/>
            <person name="Preece J."/>
            <person name="Michelmore R."/>
        </authorList>
    </citation>
    <scope>NUCLEOTIDE SEQUENCE [LARGE SCALE GENOMIC DNA]</scope>
</reference>
<gene>
    <name evidence="1" type="ORF">Pint_33499</name>
</gene>
<organism evidence="1 2">
    <name type="scientific">Pistacia integerrima</name>
    <dbReference type="NCBI Taxonomy" id="434235"/>
    <lineage>
        <taxon>Eukaryota</taxon>
        <taxon>Viridiplantae</taxon>
        <taxon>Streptophyta</taxon>
        <taxon>Embryophyta</taxon>
        <taxon>Tracheophyta</taxon>
        <taxon>Spermatophyta</taxon>
        <taxon>Magnoliopsida</taxon>
        <taxon>eudicotyledons</taxon>
        <taxon>Gunneridae</taxon>
        <taxon>Pentapetalae</taxon>
        <taxon>rosids</taxon>
        <taxon>malvids</taxon>
        <taxon>Sapindales</taxon>
        <taxon>Anacardiaceae</taxon>
        <taxon>Pistacia</taxon>
    </lineage>
</organism>
<accession>A0ACC0X676</accession>
<proteinExistence type="predicted"/>